<dbReference type="RefSeq" id="WP_129891046.1">
    <property type="nucleotide sequence ID" value="NZ_CP035758.1"/>
</dbReference>
<feature type="domain" description="CAAX prenyl protease 2/Lysostaphin resistance protein A-like" evidence="2">
    <location>
        <begin position="138"/>
        <end position="235"/>
    </location>
</feature>
<keyword evidence="4" id="KW-1185">Reference proteome</keyword>
<keyword evidence="3" id="KW-0378">Hydrolase</keyword>
<dbReference type="InterPro" id="IPR042150">
    <property type="entry name" value="MmRce1-like"/>
</dbReference>
<keyword evidence="3" id="KW-0482">Metalloprotease</keyword>
<dbReference type="KEGG" id="kbs:EPA93_29960"/>
<feature type="transmembrane region" description="Helical" evidence="1">
    <location>
        <begin position="20"/>
        <end position="47"/>
    </location>
</feature>
<protein>
    <submittedName>
        <fullName evidence="3">CPBP family intramembrane metalloprotease</fullName>
    </submittedName>
</protein>
<dbReference type="GO" id="GO:0008237">
    <property type="term" value="F:metallopeptidase activity"/>
    <property type="evidence" value="ECO:0007669"/>
    <property type="project" value="UniProtKB-KW"/>
</dbReference>
<organism evidence="3 4">
    <name type="scientific">Ktedonosporobacter rubrisoli</name>
    <dbReference type="NCBI Taxonomy" id="2509675"/>
    <lineage>
        <taxon>Bacteria</taxon>
        <taxon>Bacillati</taxon>
        <taxon>Chloroflexota</taxon>
        <taxon>Ktedonobacteria</taxon>
        <taxon>Ktedonobacterales</taxon>
        <taxon>Ktedonosporobacteraceae</taxon>
        <taxon>Ktedonosporobacter</taxon>
    </lineage>
</organism>
<sequence length="311" mass="34796">MSQTIAISPWRCWLKQHSLLAYFILAFSISWLFELPVVLSHAGLGWLPYNVPPLLANSSPGVPLGPTGAAFILTALLEGKVGVMRLLKRYVQWRVSLKWYLLILLGSPLLMLLSASVFSAPHLQRLPFFLSSYSTHLLIALAINWEEGGWRGFALPRLQKLAGPLWGSLILGFMWGTWHLPLMFIPTQSPYGHTFTWALALFFFMQIMAKSVNYTWIFNNTGGSLLMATLIHAATSINAHDIEQLFGATGALMAQAEAALAYGVLALLVIALTRGTLSYPLQKAVLKDDKKLQEKDLMWPEDTTRRKERSR</sequence>
<feature type="transmembrane region" description="Helical" evidence="1">
    <location>
        <begin position="191"/>
        <end position="209"/>
    </location>
</feature>
<gene>
    <name evidence="3" type="ORF">EPA93_29960</name>
</gene>
<keyword evidence="3" id="KW-0645">Protease</keyword>
<accession>A0A4P6JX89</accession>
<dbReference type="PANTHER" id="PTHR35797">
    <property type="entry name" value="PROTEASE-RELATED"/>
    <property type="match status" value="1"/>
</dbReference>
<evidence type="ECO:0000313" key="3">
    <source>
        <dbReference type="EMBL" id="QBD79980.1"/>
    </source>
</evidence>
<feature type="transmembrane region" description="Helical" evidence="1">
    <location>
        <begin position="216"/>
        <end position="239"/>
    </location>
</feature>
<feature type="transmembrane region" description="Helical" evidence="1">
    <location>
        <begin position="259"/>
        <end position="281"/>
    </location>
</feature>
<name>A0A4P6JX89_KTERU</name>
<keyword evidence="1" id="KW-1133">Transmembrane helix</keyword>
<dbReference type="OrthoDB" id="9777755at2"/>
<feature type="transmembrane region" description="Helical" evidence="1">
    <location>
        <begin position="67"/>
        <end position="87"/>
    </location>
</feature>
<dbReference type="AlphaFoldDB" id="A0A4P6JX89"/>
<dbReference type="PANTHER" id="PTHR35797:SF1">
    <property type="entry name" value="PROTEASE"/>
    <property type="match status" value="1"/>
</dbReference>
<dbReference type="Pfam" id="PF02517">
    <property type="entry name" value="Rce1-like"/>
    <property type="match status" value="1"/>
</dbReference>
<proteinExistence type="predicted"/>
<keyword evidence="1" id="KW-0812">Transmembrane</keyword>
<keyword evidence="1" id="KW-0472">Membrane</keyword>
<dbReference type="InterPro" id="IPR003675">
    <property type="entry name" value="Rce1/LyrA-like_dom"/>
</dbReference>
<reference evidence="3 4" key="1">
    <citation type="submission" date="2019-01" db="EMBL/GenBank/DDBJ databases">
        <title>Ktedonosporobacter rubrisoli SCAWS-G2.</title>
        <authorList>
            <person name="Huang Y."/>
            <person name="Yan B."/>
        </authorList>
    </citation>
    <scope>NUCLEOTIDE SEQUENCE [LARGE SCALE GENOMIC DNA]</scope>
    <source>
        <strain evidence="3 4">SCAWS-G2</strain>
    </source>
</reference>
<evidence type="ECO:0000256" key="1">
    <source>
        <dbReference type="SAM" id="Phobius"/>
    </source>
</evidence>
<evidence type="ECO:0000313" key="4">
    <source>
        <dbReference type="Proteomes" id="UP000290365"/>
    </source>
</evidence>
<evidence type="ECO:0000259" key="2">
    <source>
        <dbReference type="Pfam" id="PF02517"/>
    </source>
</evidence>
<feature type="transmembrane region" description="Helical" evidence="1">
    <location>
        <begin position="99"/>
        <end position="120"/>
    </location>
</feature>
<dbReference type="EMBL" id="CP035758">
    <property type="protein sequence ID" value="QBD79980.1"/>
    <property type="molecule type" value="Genomic_DNA"/>
</dbReference>
<dbReference type="GO" id="GO:0004175">
    <property type="term" value="F:endopeptidase activity"/>
    <property type="evidence" value="ECO:0007669"/>
    <property type="project" value="UniProtKB-ARBA"/>
</dbReference>
<dbReference type="Proteomes" id="UP000290365">
    <property type="component" value="Chromosome"/>
</dbReference>
<dbReference type="GO" id="GO:0006508">
    <property type="term" value="P:proteolysis"/>
    <property type="evidence" value="ECO:0007669"/>
    <property type="project" value="UniProtKB-KW"/>
</dbReference>
<dbReference type="GO" id="GO:0080120">
    <property type="term" value="P:CAAX-box protein maturation"/>
    <property type="evidence" value="ECO:0007669"/>
    <property type="project" value="UniProtKB-ARBA"/>
</dbReference>